<gene>
    <name evidence="1" type="ORF">G2W53_002111</name>
</gene>
<reference evidence="1" key="1">
    <citation type="submission" date="2020-09" db="EMBL/GenBank/DDBJ databases">
        <title>Genome-Enabled Discovery of Anthraquinone Biosynthesis in Senna tora.</title>
        <authorList>
            <person name="Kang S.-H."/>
            <person name="Pandey R.P."/>
            <person name="Lee C.-M."/>
            <person name="Sim J.-S."/>
            <person name="Jeong J.-T."/>
            <person name="Choi B.-S."/>
            <person name="Jung M."/>
            <person name="Ginzburg D."/>
            <person name="Zhao K."/>
            <person name="Won S.Y."/>
            <person name="Oh T.-J."/>
            <person name="Yu Y."/>
            <person name="Kim N.-H."/>
            <person name="Lee O.R."/>
            <person name="Lee T.-H."/>
            <person name="Bashyal P."/>
            <person name="Kim T.-S."/>
            <person name="Lee W.-H."/>
            <person name="Kawkins C."/>
            <person name="Kim C.-K."/>
            <person name="Kim J.S."/>
            <person name="Ahn B.O."/>
            <person name="Rhee S.Y."/>
            <person name="Sohng J.K."/>
        </authorList>
    </citation>
    <scope>NUCLEOTIDE SEQUENCE</scope>
    <source>
        <tissue evidence="1">Leaf</tissue>
    </source>
</reference>
<evidence type="ECO:0000313" key="1">
    <source>
        <dbReference type="EMBL" id="KAF7845206.1"/>
    </source>
</evidence>
<comment type="caution">
    <text evidence="1">The sequence shown here is derived from an EMBL/GenBank/DDBJ whole genome shotgun (WGS) entry which is preliminary data.</text>
</comment>
<sequence>MKVLKLKKIWLKSNVKATKKVVLLSCKGTTGKGTKDYWEIWKKKLGMDVMEAQIKSNLNQRLMNGDVAYATSEVDTKVAVVDDAVQIMSGLLEQPKQHQELTLEVSVVNDVVQIMSGLLEQPEDGYKRGYS</sequence>
<accession>A0A835CKW6</accession>
<dbReference type="OrthoDB" id="10536406at2759"/>
<evidence type="ECO:0000313" key="2">
    <source>
        <dbReference type="Proteomes" id="UP000634136"/>
    </source>
</evidence>
<proteinExistence type="predicted"/>
<dbReference type="AlphaFoldDB" id="A0A835CKW6"/>
<name>A0A835CKW6_9FABA</name>
<organism evidence="1 2">
    <name type="scientific">Senna tora</name>
    <dbReference type="NCBI Taxonomy" id="362788"/>
    <lineage>
        <taxon>Eukaryota</taxon>
        <taxon>Viridiplantae</taxon>
        <taxon>Streptophyta</taxon>
        <taxon>Embryophyta</taxon>
        <taxon>Tracheophyta</taxon>
        <taxon>Spermatophyta</taxon>
        <taxon>Magnoliopsida</taxon>
        <taxon>eudicotyledons</taxon>
        <taxon>Gunneridae</taxon>
        <taxon>Pentapetalae</taxon>
        <taxon>rosids</taxon>
        <taxon>fabids</taxon>
        <taxon>Fabales</taxon>
        <taxon>Fabaceae</taxon>
        <taxon>Caesalpinioideae</taxon>
        <taxon>Cassia clade</taxon>
        <taxon>Senna</taxon>
    </lineage>
</organism>
<keyword evidence="2" id="KW-1185">Reference proteome</keyword>
<protein>
    <submittedName>
        <fullName evidence="1">Uncharacterized protein</fullName>
    </submittedName>
</protein>
<dbReference type="Proteomes" id="UP000634136">
    <property type="component" value="Unassembled WGS sequence"/>
</dbReference>
<dbReference type="EMBL" id="JAAIUW010000001">
    <property type="protein sequence ID" value="KAF7845206.1"/>
    <property type="molecule type" value="Genomic_DNA"/>
</dbReference>